<dbReference type="Pfam" id="PF00588">
    <property type="entry name" value="SpoU_methylase"/>
    <property type="match status" value="1"/>
</dbReference>
<reference evidence="5 6" key="1">
    <citation type="submission" date="2016-10" db="EMBL/GenBank/DDBJ databases">
        <authorList>
            <person name="de Groot N.N."/>
        </authorList>
    </citation>
    <scope>NUCLEOTIDE SEQUENCE [LARGE SCALE GENOMIC DNA]</scope>
    <source>
        <strain evidence="5 6">DSM 3217</strain>
    </source>
</reference>
<dbReference type="InterPro" id="IPR001537">
    <property type="entry name" value="SpoU_MeTrfase"/>
</dbReference>
<evidence type="ECO:0000259" key="4">
    <source>
        <dbReference type="SMART" id="SM00967"/>
    </source>
</evidence>
<dbReference type="InterPro" id="IPR029026">
    <property type="entry name" value="tRNA_m1G_MTases_N"/>
</dbReference>
<keyword evidence="2 5" id="KW-0489">Methyltransferase</keyword>
<organism evidence="5 6">
    <name type="scientific">Eubacterium oxidoreducens</name>
    <dbReference type="NCBI Taxonomy" id="1732"/>
    <lineage>
        <taxon>Bacteria</taxon>
        <taxon>Bacillati</taxon>
        <taxon>Bacillota</taxon>
        <taxon>Clostridia</taxon>
        <taxon>Eubacteriales</taxon>
        <taxon>Eubacteriaceae</taxon>
        <taxon>Eubacterium</taxon>
    </lineage>
</organism>
<dbReference type="SUPFAM" id="SSF75217">
    <property type="entry name" value="alpha/beta knot"/>
    <property type="match status" value="1"/>
</dbReference>
<dbReference type="STRING" id="1732.SAMN02910417_00565"/>
<dbReference type="InterPro" id="IPR053888">
    <property type="entry name" value="MRM3-like_sub_bind"/>
</dbReference>
<dbReference type="GO" id="GO:0008173">
    <property type="term" value="F:RNA methyltransferase activity"/>
    <property type="evidence" value="ECO:0007669"/>
    <property type="project" value="InterPro"/>
</dbReference>
<comment type="similarity">
    <text evidence="1">Belongs to the class IV-like SAM-binding methyltransferase superfamily. RNA methyltransferase TrmH family.</text>
</comment>
<keyword evidence="6" id="KW-1185">Reference proteome</keyword>
<dbReference type="InterPro" id="IPR051259">
    <property type="entry name" value="rRNA_Methyltransferase"/>
</dbReference>
<sequence length="258" mass="29053">MITSTSSKQLKAIVQLNKKAKIRRKEGHFVAEGLRIFQDAPRELIEQVYVSEHFWEKEEHRNLLHDYPYEVVADHAFASVCDTKTPQGILSIIKMPTYEKEALFTKASPLFMILEDLQDPGNLGTILRGAEGAGVDGVIMTKQTADLFQPKVIRSTMGSIFRMPYLIVEDLQETLQELKERKIKTYAAYLDKSAADYGTFSYEQGTAFVIGNEGNGLKEETAKAAQERIMIPMHGSLESLNAAMAATILMYEAARQRR</sequence>
<dbReference type="PANTHER" id="PTHR43191">
    <property type="entry name" value="RRNA METHYLTRANSFERASE 3"/>
    <property type="match status" value="1"/>
</dbReference>
<dbReference type="PANTHER" id="PTHR43191:SF2">
    <property type="entry name" value="RRNA METHYLTRANSFERASE 3, MITOCHONDRIAL"/>
    <property type="match status" value="1"/>
</dbReference>
<dbReference type="InterPro" id="IPR013123">
    <property type="entry name" value="SpoU_subst-bd"/>
</dbReference>
<dbReference type="EMBL" id="FMXR01000005">
    <property type="protein sequence ID" value="SDB07561.1"/>
    <property type="molecule type" value="Genomic_DNA"/>
</dbReference>
<evidence type="ECO:0000256" key="1">
    <source>
        <dbReference type="ARBA" id="ARBA00007228"/>
    </source>
</evidence>
<dbReference type="Pfam" id="PF22435">
    <property type="entry name" value="MRM3-like_sub_bind"/>
    <property type="match status" value="1"/>
</dbReference>
<dbReference type="GO" id="GO:0006396">
    <property type="term" value="P:RNA processing"/>
    <property type="evidence" value="ECO:0007669"/>
    <property type="project" value="InterPro"/>
</dbReference>
<name>A0A1G6AGK2_EUBOX</name>
<dbReference type="GO" id="GO:0032259">
    <property type="term" value="P:methylation"/>
    <property type="evidence" value="ECO:0007669"/>
    <property type="project" value="UniProtKB-KW"/>
</dbReference>
<gene>
    <name evidence="5" type="ORF">SAMN02910417_00565</name>
</gene>
<dbReference type="Gene3D" id="3.40.1280.10">
    <property type="match status" value="1"/>
</dbReference>
<dbReference type="GO" id="GO:0003723">
    <property type="term" value="F:RNA binding"/>
    <property type="evidence" value="ECO:0007669"/>
    <property type="project" value="InterPro"/>
</dbReference>
<evidence type="ECO:0000313" key="6">
    <source>
        <dbReference type="Proteomes" id="UP000199228"/>
    </source>
</evidence>
<dbReference type="SUPFAM" id="SSF55315">
    <property type="entry name" value="L30e-like"/>
    <property type="match status" value="1"/>
</dbReference>
<proteinExistence type="inferred from homology"/>
<dbReference type="SMART" id="SM00967">
    <property type="entry name" value="SpoU_sub_bind"/>
    <property type="match status" value="1"/>
</dbReference>
<evidence type="ECO:0000256" key="2">
    <source>
        <dbReference type="ARBA" id="ARBA00022603"/>
    </source>
</evidence>
<dbReference type="GO" id="GO:0005737">
    <property type="term" value="C:cytoplasm"/>
    <property type="evidence" value="ECO:0007669"/>
    <property type="project" value="UniProtKB-ARBA"/>
</dbReference>
<dbReference type="RefSeq" id="WP_090171972.1">
    <property type="nucleotide sequence ID" value="NZ_FMXR01000005.1"/>
</dbReference>
<dbReference type="Proteomes" id="UP000199228">
    <property type="component" value="Unassembled WGS sequence"/>
</dbReference>
<dbReference type="AlphaFoldDB" id="A0A1G6AGK2"/>
<dbReference type="CDD" id="cd18095">
    <property type="entry name" value="SpoU-like_rRNA-MTase"/>
    <property type="match status" value="1"/>
</dbReference>
<evidence type="ECO:0000256" key="3">
    <source>
        <dbReference type="ARBA" id="ARBA00022679"/>
    </source>
</evidence>
<dbReference type="Gene3D" id="3.30.1330.30">
    <property type="match status" value="1"/>
</dbReference>
<dbReference type="OrthoDB" id="9794400at2"/>
<accession>A0A1G6AGK2</accession>
<dbReference type="InterPro" id="IPR029064">
    <property type="entry name" value="Ribosomal_eL30-like_sf"/>
</dbReference>
<keyword evidence="3 5" id="KW-0808">Transferase</keyword>
<evidence type="ECO:0000313" key="5">
    <source>
        <dbReference type="EMBL" id="SDB07561.1"/>
    </source>
</evidence>
<feature type="domain" description="RNA 2-O ribose methyltransferase substrate binding" evidence="4">
    <location>
        <begin position="30"/>
        <end position="99"/>
    </location>
</feature>
<dbReference type="InterPro" id="IPR029028">
    <property type="entry name" value="Alpha/beta_knot_MTases"/>
</dbReference>
<protein>
    <submittedName>
        <fullName evidence="5">RNA methyltransferase, TrmH family</fullName>
    </submittedName>
</protein>